<organism evidence="1 2">
    <name type="scientific">Metabacillus hrfriensis</name>
    <dbReference type="NCBI Taxonomy" id="3048891"/>
    <lineage>
        <taxon>Bacteria</taxon>
        <taxon>Bacillati</taxon>
        <taxon>Bacillota</taxon>
        <taxon>Bacilli</taxon>
        <taxon>Bacillales</taxon>
        <taxon>Bacillaceae</taxon>
        <taxon>Metabacillus</taxon>
    </lineage>
</organism>
<keyword evidence="2" id="KW-1185">Reference proteome</keyword>
<evidence type="ECO:0000313" key="1">
    <source>
        <dbReference type="EMBL" id="WHZ56164.1"/>
    </source>
</evidence>
<evidence type="ECO:0000313" key="2">
    <source>
        <dbReference type="Proteomes" id="UP001226091"/>
    </source>
</evidence>
<reference evidence="2" key="1">
    <citation type="journal article" date="2025" name="Aquaculture">
        <title>Assessment of the bioflocculant production and safety properties of Metabacillus hrfriensis sp. nov. based on phenotypic and whole-genome sequencing analysis.</title>
        <authorList>
            <person name="Zhang R."/>
            <person name="Zhao Z."/>
            <person name="Luo L."/>
            <person name="Wang S."/>
            <person name="Guo K."/>
            <person name="Xu W."/>
        </authorList>
    </citation>
    <scope>NUCLEOTIDE SEQUENCE [LARGE SCALE GENOMIC DNA]</scope>
    <source>
        <strain evidence="2">CT-WN-B3</strain>
    </source>
</reference>
<gene>
    <name evidence="1" type="ORF">QLQ22_15840</name>
</gene>
<dbReference type="EMBL" id="CP126116">
    <property type="protein sequence ID" value="WHZ56164.1"/>
    <property type="molecule type" value="Genomic_DNA"/>
</dbReference>
<accession>A0ACD4R6U9</accession>
<sequence length="332" mass="38044">MIITDRIYGEFKVDGILEEIIRSKPLQRLKGIHQGGASYLVNPNWNVTRYEHSIGVMLLIKKLGGSLKEQIAGLLHDISHTAFSHVIDFVIENDEEDYHEKIVKTVIEGSDIPNILNKYGYDYKEIVLDDSVWTILEQPAPNLCADRVDYTLRDMSAYGQITPLEVRLFLENLSVKDGKMILHNIEAAEWFTETYYKEVIDFFMHPLNIYGYDLLVKALKASLMKQVINLDDLLRTDDEVMDILRSSEDQEILSIIRKIHPGVIVKEDPCSWDLHRKTKIRIIDPEVLHEGILSNSSVLSQNVRATGKKILKKAAEGSFVRIVSDEKKVIIR</sequence>
<name>A0ACD4R6U9_9BACI</name>
<protein>
    <submittedName>
        <fullName evidence="1">HD domain-containing protein</fullName>
    </submittedName>
</protein>
<dbReference type="Proteomes" id="UP001226091">
    <property type="component" value="Chromosome"/>
</dbReference>
<proteinExistence type="predicted"/>